<dbReference type="RefSeq" id="WP_246902654.1">
    <property type="nucleotide sequence ID" value="NZ_JALJRB010000002.1"/>
</dbReference>
<dbReference type="PROSITE" id="PS50110">
    <property type="entry name" value="RESPONSE_REGULATORY"/>
    <property type="match status" value="1"/>
</dbReference>
<dbReference type="InterPro" id="IPR003593">
    <property type="entry name" value="AAA+_ATPase"/>
</dbReference>
<keyword evidence="4" id="KW-0902">Two-component regulatory system</keyword>
<keyword evidence="6" id="KW-0238">DNA-binding</keyword>
<comment type="caution">
    <text evidence="11">The sequence shown here is derived from an EMBL/GenBank/DDBJ whole genome shotgun (WGS) entry which is preliminary data.</text>
</comment>
<keyword evidence="1 8" id="KW-0597">Phosphoprotein</keyword>
<evidence type="ECO:0000256" key="7">
    <source>
        <dbReference type="ARBA" id="ARBA00023163"/>
    </source>
</evidence>
<dbReference type="SUPFAM" id="SSF46689">
    <property type="entry name" value="Homeodomain-like"/>
    <property type="match status" value="1"/>
</dbReference>
<dbReference type="Gene3D" id="1.10.10.60">
    <property type="entry name" value="Homeodomain-like"/>
    <property type="match status" value="1"/>
</dbReference>
<dbReference type="Pfam" id="PF02954">
    <property type="entry name" value="HTH_8"/>
    <property type="match status" value="1"/>
</dbReference>
<proteinExistence type="predicted"/>
<evidence type="ECO:0000256" key="6">
    <source>
        <dbReference type="ARBA" id="ARBA00023125"/>
    </source>
</evidence>
<dbReference type="InterPro" id="IPR027417">
    <property type="entry name" value="P-loop_NTPase"/>
</dbReference>
<dbReference type="FunFam" id="3.40.50.2300:FF:000018">
    <property type="entry name" value="DNA-binding transcriptional regulator NtrC"/>
    <property type="match status" value="1"/>
</dbReference>
<dbReference type="PANTHER" id="PTHR32071:SF21">
    <property type="entry name" value="TRANSCRIPTIONAL REGULATORY PROTEIN FLGR"/>
    <property type="match status" value="1"/>
</dbReference>
<dbReference type="InterPro" id="IPR025662">
    <property type="entry name" value="Sigma_54_int_dom_ATP-bd_1"/>
</dbReference>
<keyword evidence="2" id="KW-0547">Nucleotide-binding</keyword>
<dbReference type="InterPro" id="IPR011006">
    <property type="entry name" value="CheY-like_superfamily"/>
</dbReference>
<dbReference type="Gene3D" id="1.10.8.60">
    <property type="match status" value="1"/>
</dbReference>
<evidence type="ECO:0000256" key="3">
    <source>
        <dbReference type="ARBA" id="ARBA00022840"/>
    </source>
</evidence>
<dbReference type="PROSITE" id="PS00688">
    <property type="entry name" value="SIGMA54_INTERACT_3"/>
    <property type="match status" value="1"/>
</dbReference>
<dbReference type="GO" id="GO:0005524">
    <property type="term" value="F:ATP binding"/>
    <property type="evidence" value="ECO:0007669"/>
    <property type="project" value="UniProtKB-KW"/>
</dbReference>
<reference evidence="11" key="1">
    <citation type="submission" date="2022-04" db="EMBL/GenBank/DDBJ databases">
        <title>Desulfatitalea alkaliphila sp. nov., a novel anaerobic sulfate-reducing bacterium isolated from terrestrial mud volcano, Taman Peninsula, Russia.</title>
        <authorList>
            <person name="Khomyakova M.A."/>
            <person name="Merkel A.Y."/>
            <person name="Slobodkin A.I."/>
        </authorList>
    </citation>
    <scope>NUCLEOTIDE SEQUENCE</scope>
    <source>
        <strain evidence="11">M08but</strain>
    </source>
</reference>
<feature type="modified residue" description="4-aspartylphosphate" evidence="8">
    <location>
        <position position="52"/>
    </location>
</feature>
<dbReference type="AlphaFoldDB" id="A0AA41QYJ9"/>
<evidence type="ECO:0000313" key="11">
    <source>
        <dbReference type="EMBL" id="MCJ8499382.1"/>
    </source>
</evidence>
<dbReference type="InterPro" id="IPR009057">
    <property type="entry name" value="Homeodomain-like_sf"/>
</dbReference>
<evidence type="ECO:0000313" key="12">
    <source>
        <dbReference type="Proteomes" id="UP001165427"/>
    </source>
</evidence>
<dbReference type="InterPro" id="IPR002078">
    <property type="entry name" value="Sigma_54_int"/>
</dbReference>
<keyword evidence="12" id="KW-1185">Reference proteome</keyword>
<dbReference type="Pfam" id="PF00158">
    <property type="entry name" value="Sigma54_activat"/>
    <property type="match status" value="1"/>
</dbReference>
<dbReference type="CDD" id="cd00009">
    <property type="entry name" value="AAA"/>
    <property type="match status" value="1"/>
</dbReference>
<accession>A0AA41QYJ9</accession>
<dbReference type="GO" id="GO:0006355">
    <property type="term" value="P:regulation of DNA-templated transcription"/>
    <property type="evidence" value="ECO:0007669"/>
    <property type="project" value="InterPro"/>
</dbReference>
<evidence type="ECO:0000259" key="9">
    <source>
        <dbReference type="PROSITE" id="PS50045"/>
    </source>
</evidence>
<dbReference type="EMBL" id="JALJRB010000002">
    <property type="protein sequence ID" value="MCJ8499382.1"/>
    <property type="molecule type" value="Genomic_DNA"/>
</dbReference>
<feature type="domain" description="Sigma-54 factor interaction" evidence="9">
    <location>
        <begin position="142"/>
        <end position="368"/>
    </location>
</feature>
<name>A0AA41QYJ9_9BACT</name>
<keyword evidence="3" id="KW-0067">ATP-binding</keyword>
<evidence type="ECO:0000256" key="8">
    <source>
        <dbReference type="PROSITE-ProRule" id="PRU00169"/>
    </source>
</evidence>
<evidence type="ECO:0000256" key="2">
    <source>
        <dbReference type="ARBA" id="ARBA00022741"/>
    </source>
</evidence>
<evidence type="ECO:0000259" key="10">
    <source>
        <dbReference type="PROSITE" id="PS50110"/>
    </source>
</evidence>
<dbReference type="FunFam" id="3.40.50.300:FF:000006">
    <property type="entry name" value="DNA-binding transcriptional regulator NtrC"/>
    <property type="match status" value="1"/>
</dbReference>
<dbReference type="Proteomes" id="UP001165427">
    <property type="component" value="Unassembled WGS sequence"/>
</dbReference>
<dbReference type="SUPFAM" id="SSF52540">
    <property type="entry name" value="P-loop containing nucleoside triphosphate hydrolases"/>
    <property type="match status" value="1"/>
</dbReference>
<dbReference type="InterPro" id="IPR002197">
    <property type="entry name" value="HTH_Fis"/>
</dbReference>
<dbReference type="Gene3D" id="3.40.50.2300">
    <property type="match status" value="1"/>
</dbReference>
<dbReference type="InterPro" id="IPR058031">
    <property type="entry name" value="AAA_lid_NorR"/>
</dbReference>
<feature type="domain" description="Response regulatory" evidence="10">
    <location>
        <begin position="3"/>
        <end position="117"/>
    </location>
</feature>
<dbReference type="PROSITE" id="PS00675">
    <property type="entry name" value="SIGMA54_INTERACT_1"/>
    <property type="match status" value="1"/>
</dbReference>
<dbReference type="InterPro" id="IPR025944">
    <property type="entry name" value="Sigma_54_int_dom_CS"/>
</dbReference>
<dbReference type="GO" id="GO:0000160">
    <property type="term" value="P:phosphorelay signal transduction system"/>
    <property type="evidence" value="ECO:0007669"/>
    <property type="project" value="UniProtKB-KW"/>
</dbReference>
<sequence>MARILVVDDEERMRHLLGLMLKGSGHQVSEAGDGHAAWTMIQEKPFDMIISDIKMPRLSGMELLRRTREKEAACPIVFITAFATVDSAVEAMRLGAADYITKPFEEERILLTVERTLKLSRVLAENRALRQQLSEADAEAPIIHASEPMGRLLEMAVKVAQRASVVLIQGESGTGKELLARFIHKQSPCGQGRFVAINCAAISPHLVESELFGHEKGAFTGADRQKPGKFEYASDGTLFLDEIGDMPLEAQAKVLRTLQEKTIQRVGGNQEIPVEARIICATNQDLEVLAARGRFRQDLFYRINVVPLNMPSLRDRREDILPLARHFLERIYRGRPFALTPGAAALLQRYPWPGNVRELANAMERVAILSGQAATIDQAALDFLERRAPGCTDPDDFQLPAGGLDLERFERRLIRQALDQAAGNQSRAARLLGLTRAKFRTLMKNCRQK</sequence>
<evidence type="ECO:0000256" key="4">
    <source>
        <dbReference type="ARBA" id="ARBA00023012"/>
    </source>
</evidence>
<dbReference type="SMART" id="SM00448">
    <property type="entry name" value="REC"/>
    <property type="match status" value="1"/>
</dbReference>
<gene>
    <name evidence="11" type="ORF">MRX98_02255</name>
</gene>
<dbReference type="SUPFAM" id="SSF52172">
    <property type="entry name" value="CheY-like"/>
    <property type="match status" value="1"/>
</dbReference>
<dbReference type="Pfam" id="PF00072">
    <property type="entry name" value="Response_reg"/>
    <property type="match status" value="1"/>
</dbReference>
<evidence type="ECO:0000256" key="5">
    <source>
        <dbReference type="ARBA" id="ARBA00023015"/>
    </source>
</evidence>
<dbReference type="PANTHER" id="PTHR32071">
    <property type="entry name" value="TRANSCRIPTIONAL REGULATORY PROTEIN"/>
    <property type="match status" value="1"/>
</dbReference>
<dbReference type="Pfam" id="PF25601">
    <property type="entry name" value="AAA_lid_14"/>
    <property type="match status" value="1"/>
</dbReference>
<organism evidence="11 12">
    <name type="scientific">Desulfatitalea alkaliphila</name>
    <dbReference type="NCBI Taxonomy" id="2929485"/>
    <lineage>
        <taxon>Bacteria</taxon>
        <taxon>Pseudomonadati</taxon>
        <taxon>Thermodesulfobacteriota</taxon>
        <taxon>Desulfobacteria</taxon>
        <taxon>Desulfobacterales</taxon>
        <taxon>Desulfosarcinaceae</taxon>
        <taxon>Desulfatitalea</taxon>
    </lineage>
</organism>
<dbReference type="Gene3D" id="3.40.50.300">
    <property type="entry name" value="P-loop containing nucleotide triphosphate hydrolases"/>
    <property type="match status" value="1"/>
</dbReference>
<protein>
    <submittedName>
        <fullName evidence="11">Sigma-54 dependent transcriptional regulator</fullName>
    </submittedName>
</protein>
<keyword evidence="5" id="KW-0805">Transcription regulation</keyword>
<dbReference type="GO" id="GO:0043565">
    <property type="term" value="F:sequence-specific DNA binding"/>
    <property type="evidence" value="ECO:0007669"/>
    <property type="project" value="InterPro"/>
</dbReference>
<dbReference type="SMART" id="SM00382">
    <property type="entry name" value="AAA"/>
    <property type="match status" value="1"/>
</dbReference>
<dbReference type="InterPro" id="IPR001789">
    <property type="entry name" value="Sig_transdc_resp-reg_receiver"/>
</dbReference>
<evidence type="ECO:0000256" key="1">
    <source>
        <dbReference type="ARBA" id="ARBA00022553"/>
    </source>
</evidence>
<dbReference type="PROSITE" id="PS50045">
    <property type="entry name" value="SIGMA54_INTERACT_4"/>
    <property type="match status" value="1"/>
</dbReference>
<dbReference type="PRINTS" id="PR01590">
    <property type="entry name" value="HTHFIS"/>
</dbReference>
<keyword evidence="7" id="KW-0804">Transcription</keyword>